<keyword evidence="4 12" id="KW-0347">Helicase</keyword>
<organism evidence="16 17">
    <name type="scientific">Serpentinimonas raichei</name>
    <dbReference type="NCBI Taxonomy" id="1458425"/>
    <lineage>
        <taxon>Bacteria</taxon>
        <taxon>Pseudomonadati</taxon>
        <taxon>Pseudomonadota</taxon>
        <taxon>Betaproteobacteria</taxon>
        <taxon>Burkholderiales</taxon>
        <taxon>Comamonadaceae</taxon>
        <taxon>Serpentinimonas</taxon>
    </lineage>
</organism>
<dbReference type="KEGG" id="cbaa:SRAA_0368"/>
<dbReference type="GO" id="GO:0033202">
    <property type="term" value="C:DNA helicase complex"/>
    <property type="evidence" value="ECO:0007669"/>
    <property type="project" value="TreeGrafter"/>
</dbReference>
<dbReference type="PROSITE" id="PS51217">
    <property type="entry name" value="UVRD_HELICASE_CTER"/>
    <property type="match status" value="1"/>
</dbReference>
<evidence type="ECO:0000256" key="7">
    <source>
        <dbReference type="ARBA" id="ARBA00023235"/>
    </source>
</evidence>
<dbReference type="AlphaFoldDB" id="A0A060NGU8"/>
<dbReference type="Pfam" id="PF00580">
    <property type="entry name" value="UvrD-helicase"/>
    <property type="match status" value="1"/>
</dbReference>
<evidence type="ECO:0000259" key="15">
    <source>
        <dbReference type="PROSITE" id="PS51217"/>
    </source>
</evidence>
<dbReference type="Gene3D" id="1.10.10.160">
    <property type="match status" value="1"/>
</dbReference>
<dbReference type="EC" id="5.6.2.4" evidence="9"/>
<dbReference type="CDD" id="cd17932">
    <property type="entry name" value="DEXQc_UvrD"/>
    <property type="match status" value="1"/>
</dbReference>
<dbReference type="Gene3D" id="1.10.486.10">
    <property type="entry name" value="PCRA, domain 4"/>
    <property type="match status" value="1"/>
</dbReference>
<feature type="region of interest" description="Disordered" evidence="13">
    <location>
        <begin position="1"/>
        <end position="27"/>
    </location>
</feature>
<dbReference type="InterPro" id="IPR014017">
    <property type="entry name" value="DNA_helicase_UvrD-like_C"/>
</dbReference>
<protein>
    <recommendedName>
        <fullName evidence="9">DNA 3'-5' helicase</fullName>
        <ecNumber evidence="9">5.6.2.4</ecNumber>
    </recommendedName>
    <alternativeName>
        <fullName evidence="10">DNA 3'-5' helicase II</fullName>
    </alternativeName>
</protein>
<feature type="domain" description="UvrD-like helicase ATP-binding" evidence="14">
    <location>
        <begin position="31"/>
        <end position="317"/>
    </location>
</feature>
<dbReference type="HOGENOM" id="CLU_004585_5_2_4"/>
<evidence type="ECO:0000313" key="16">
    <source>
        <dbReference type="EMBL" id="BAO80222.1"/>
    </source>
</evidence>
<comment type="similarity">
    <text evidence="1">Belongs to the helicase family. UvrD subfamily.</text>
</comment>
<dbReference type="Gene3D" id="3.40.50.300">
    <property type="entry name" value="P-loop containing nucleotide triphosphate hydrolases"/>
    <property type="match status" value="2"/>
</dbReference>
<evidence type="ECO:0000256" key="11">
    <source>
        <dbReference type="ARBA" id="ARBA00048988"/>
    </source>
</evidence>
<dbReference type="Pfam" id="PF21196">
    <property type="entry name" value="PcrA_UvrD_tudor"/>
    <property type="match status" value="1"/>
</dbReference>
<feature type="compositionally biased region" description="Low complexity" evidence="13">
    <location>
        <begin position="7"/>
        <end position="22"/>
    </location>
</feature>
<dbReference type="PROSITE" id="PS51198">
    <property type="entry name" value="UVRD_HELICASE_ATP_BIND"/>
    <property type="match status" value="1"/>
</dbReference>
<dbReference type="Proteomes" id="UP000067461">
    <property type="component" value="Chromosome"/>
</dbReference>
<dbReference type="PANTHER" id="PTHR11070:SF2">
    <property type="entry name" value="ATP-DEPENDENT DNA HELICASE SRS2"/>
    <property type="match status" value="1"/>
</dbReference>
<dbReference type="InterPro" id="IPR014016">
    <property type="entry name" value="UvrD-like_ATP-bd"/>
</dbReference>
<comment type="catalytic activity">
    <reaction evidence="11">
        <text>ATP + H2O = ADP + phosphate + H(+)</text>
        <dbReference type="Rhea" id="RHEA:13065"/>
        <dbReference type="ChEBI" id="CHEBI:15377"/>
        <dbReference type="ChEBI" id="CHEBI:15378"/>
        <dbReference type="ChEBI" id="CHEBI:30616"/>
        <dbReference type="ChEBI" id="CHEBI:43474"/>
        <dbReference type="ChEBI" id="CHEBI:456216"/>
        <dbReference type="EC" id="5.6.2.4"/>
    </reaction>
</comment>
<evidence type="ECO:0000256" key="1">
    <source>
        <dbReference type="ARBA" id="ARBA00009922"/>
    </source>
</evidence>
<evidence type="ECO:0000259" key="14">
    <source>
        <dbReference type="PROSITE" id="PS51198"/>
    </source>
</evidence>
<keyword evidence="6" id="KW-0238">DNA-binding</keyword>
<evidence type="ECO:0000256" key="2">
    <source>
        <dbReference type="ARBA" id="ARBA00022741"/>
    </source>
</evidence>
<dbReference type="RefSeq" id="WP_045530640.1">
    <property type="nucleotide sequence ID" value="NZ_AP014568.1"/>
</dbReference>
<accession>A0A060NGU8</accession>
<feature type="compositionally biased region" description="Low complexity" evidence="13">
    <location>
        <begin position="565"/>
        <end position="575"/>
    </location>
</feature>
<sequence length="802" mass="88138">MIHRFAPESAPSPAYTPSPTSALDQPSPLLQSLNPEQLAAVTLGPEPALILAGAGSGKTRVLTTRIAWLLSTGQVGPAGVLAVTFTNKAAKEMLTRLAALLPLNVRGMWIGTFHGLCHRMLRAHCKLLNLPATFQILDMQDQLSAIKRLHKQLALDEERFKPKELQWFINACKEEGQRAHQVPARDAEQRHKIEFYRLYEEQCQREGVLDFGELLLRSFELLRDHDPVREHYQRRFRHILVDEFQDTNRLQYAWLKLLAGRMEGNQFVPAGNAVLAVGDDDQSIYAFRGARVGNMADFVREFGVRQQIKLEQNYRSQAHILEAANRLIEHNQGRLGKNLRTDQGTGEPLRVYEAPSDYAEANWIVDEVRQLTGRDGLPAHQVALLYRSNAQSRVLETALFNAGLPYRVYGGLRFFERAEIKHALAYLRLLDNPADDTSLLRVLNFPPRGIGARSVEALQAAAQAAGCSLHDAASAVPGRAGASLGAFVALLDALRERCQGLALRQIVEQVLQHSGLLAHYRAERDASERVENLEELLNAAESFVMQEGFGRDAVALPLDETAAAEAGAAANAGNPPDEEPPSGETLSPLQAFLSHAALEAGDNQAQSGQDAVQLMTVHAAKGLEFDAVFITGLEEGLFPHDNASSSAQALEEERRLMYVAITRARQRLYLSHAQTRMLHGQTRYHPRSRFLDELPPQCLQWLSPKPGAVAGLARGSTGLQPAWGRSALVPEVPGVPGLPSRSAPATADTHGIRSGMAVFHQKFGQGKVLAVEGRGDDARAHVNFTRHGSKWLALAVAKLTPL</sequence>
<feature type="domain" description="UvrD-like helicase C-terminal" evidence="15">
    <location>
        <begin position="318"/>
        <end position="622"/>
    </location>
</feature>
<dbReference type="InterPro" id="IPR027417">
    <property type="entry name" value="P-loop_NTPase"/>
</dbReference>
<name>A0A060NGU8_9BURK</name>
<dbReference type="InterPro" id="IPR013986">
    <property type="entry name" value="DExx_box_DNA_helicase_dom_sf"/>
</dbReference>
<keyword evidence="17" id="KW-1185">Reference proteome</keyword>
<dbReference type="PANTHER" id="PTHR11070">
    <property type="entry name" value="UVRD / RECB / PCRA DNA HELICASE FAMILY MEMBER"/>
    <property type="match status" value="1"/>
</dbReference>
<dbReference type="SUPFAM" id="SSF52540">
    <property type="entry name" value="P-loop containing nucleoside triphosphate hydrolases"/>
    <property type="match status" value="1"/>
</dbReference>
<evidence type="ECO:0000256" key="4">
    <source>
        <dbReference type="ARBA" id="ARBA00022806"/>
    </source>
</evidence>
<evidence type="ECO:0000256" key="8">
    <source>
        <dbReference type="ARBA" id="ARBA00034617"/>
    </source>
</evidence>
<evidence type="ECO:0000256" key="3">
    <source>
        <dbReference type="ARBA" id="ARBA00022801"/>
    </source>
</evidence>
<dbReference type="InterPro" id="IPR000212">
    <property type="entry name" value="DNA_helicase_UvrD/REP"/>
</dbReference>
<dbReference type="STRING" id="1458425.SRAA_0368"/>
<feature type="binding site" evidence="12">
    <location>
        <begin position="52"/>
        <end position="59"/>
    </location>
    <ligand>
        <name>ATP</name>
        <dbReference type="ChEBI" id="CHEBI:30616"/>
    </ligand>
</feature>
<evidence type="ECO:0000256" key="10">
    <source>
        <dbReference type="ARBA" id="ARBA00034923"/>
    </source>
</evidence>
<keyword evidence="7" id="KW-0413">Isomerase</keyword>
<evidence type="ECO:0000313" key="17">
    <source>
        <dbReference type="Proteomes" id="UP000067461"/>
    </source>
</evidence>
<comment type="catalytic activity">
    <reaction evidence="8">
        <text>Couples ATP hydrolysis with the unwinding of duplex DNA by translocating in the 3'-5' direction.</text>
        <dbReference type="EC" id="5.6.2.4"/>
    </reaction>
</comment>
<evidence type="ECO:0000256" key="12">
    <source>
        <dbReference type="PROSITE-ProRule" id="PRU00560"/>
    </source>
</evidence>
<dbReference type="OrthoDB" id="5905204at2"/>
<evidence type="ECO:0000256" key="6">
    <source>
        <dbReference type="ARBA" id="ARBA00023125"/>
    </source>
</evidence>
<dbReference type="CDD" id="cd18807">
    <property type="entry name" value="SF1_C_UvrD"/>
    <property type="match status" value="1"/>
</dbReference>
<proteinExistence type="inferred from homology"/>
<keyword evidence="5 12" id="KW-0067">ATP-binding</keyword>
<reference evidence="16 17" key="1">
    <citation type="journal article" date="2014" name="Nat. Commun.">
        <title>Physiological and genomic features of highly alkaliphilic hydrogen-utilizing Betaproteobacteria from a continental serpentinizing site.</title>
        <authorList>
            <person name="Suzuki S."/>
            <person name="Kuenen J.G."/>
            <person name="Schipper K."/>
            <person name="van der Velde S."/>
            <person name="Ishii S."/>
            <person name="Wu A."/>
            <person name="Sorokin D.Y."/>
            <person name="Tenney A."/>
            <person name="Meng X.Y."/>
            <person name="Morrill P.L."/>
            <person name="Kamagata Y."/>
            <person name="Muyzer G."/>
            <person name="Nealson K.H."/>
        </authorList>
    </citation>
    <scope>NUCLEOTIDE SEQUENCE [LARGE SCALE GENOMIC DNA]</scope>
    <source>
        <strain evidence="16 17">A1</strain>
    </source>
</reference>
<dbReference type="Pfam" id="PF13361">
    <property type="entry name" value="UvrD_C"/>
    <property type="match status" value="1"/>
</dbReference>
<evidence type="ECO:0000256" key="9">
    <source>
        <dbReference type="ARBA" id="ARBA00034808"/>
    </source>
</evidence>
<dbReference type="EMBL" id="AP014568">
    <property type="protein sequence ID" value="BAO80222.1"/>
    <property type="molecule type" value="Genomic_DNA"/>
</dbReference>
<dbReference type="GO" id="GO:0005829">
    <property type="term" value="C:cytosol"/>
    <property type="evidence" value="ECO:0007669"/>
    <property type="project" value="TreeGrafter"/>
</dbReference>
<feature type="region of interest" description="Disordered" evidence="13">
    <location>
        <begin position="565"/>
        <end position="586"/>
    </location>
</feature>
<evidence type="ECO:0000256" key="5">
    <source>
        <dbReference type="ARBA" id="ARBA00022840"/>
    </source>
</evidence>
<dbReference type="GO" id="GO:0043138">
    <property type="term" value="F:3'-5' DNA helicase activity"/>
    <property type="evidence" value="ECO:0007669"/>
    <property type="project" value="UniProtKB-EC"/>
</dbReference>
<dbReference type="GO" id="GO:0016887">
    <property type="term" value="F:ATP hydrolysis activity"/>
    <property type="evidence" value="ECO:0007669"/>
    <property type="project" value="RHEA"/>
</dbReference>
<dbReference type="GO" id="GO:0005524">
    <property type="term" value="F:ATP binding"/>
    <property type="evidence" value="ECO:0007669"/>
    <property type="project" value="UniProtKB-UniRule"/>
</dbReference>
<dbReference type="GO" id="GO:0003677">
    <property type="term" value="F:DNA binding"/>
    <property type="evidence" value="ECO:0007669"/>
    <property type="project" value="UniProtKB-KW"/>
</dbReference>
<keyword evidence="2 12" id="KW-0547">Nucleotide-binding</keyword>
<dbReference type="GO" id="GO:0000725">
    <property type="term" value="P:recombinational repair"/>
    <property type="evidence" value="ECO:0007669"/>
    <property type="project" value="TreeGrafter"/>
</dbReference>
<evidence type="ECO:0000256" key="13">
    <source>
        <dbReference type="SAM" id="MobiDB-lite"/>
    </source>
</evidence>
<keyword evidence="3 12" id="KW-0378">Hydrolase</keyword>
<gene>
    <name evidence="16" type="ORF">SRAA_0368</name>
</gene>